<accession>A0AAW7YPW5</accession>
<feature type="compositionally biased region" description="Basic and acidic residues" evidence="1">
    <location>
        <begin position="147"/>
        <end position="157"/>
    </location>
</feature>
<dbReference type="Pfam" id="PF15432">
    <property type="entry name" value="Sec-ASP3"/>
    <property type="match status" value="1"/>
</dbReference>
<sequence length="193" mass="22823">MQNNQKLEVRWRKVTRHTYQHGATIQFHDNYTYYENQLMPSGLQINLWEPSTLFDKDGHPPKLPMLKRGYHYHISLNISAVPEHSVYVIVTFYLKNGTQLEQVIIKEDESEFKYPNEAYSYDIRLMNAACHHLKFKNIILTELDHATEMSDSPKEPQENINDNNNDNQTSQSHQNVTLVNQIMRHTRMNSDYN</sequence>
<evidence type="ECO:0000313" key="2">
    <source>
        <dbReference type="EMBL" id="MDO6573524.1"/>
    </source>
</evidence>
<evidence type="ECO:0000256" key="1">
    <source>
        <dbReference type="SAM" id="MobiDB-lite"/>
    </source>
</evidence>
<evidence type="ECO:0000313" key="3">
    <source>
        <dbReference type="Proteomes" id="UP001170310"/>
    </source>
</evidence>
<dbReference type="AlphaFoldDB" id="A0AAW7YPW5"/>
<protein>
    <submittedName>
        <fullName evidence="2">Accessory Sec system protein Asp3</fullName>
    </submittedName>
</protein>
<keyword evidence="3" id="KW-1185">Reference proteome</keyword>
<organism evidence="2 3">
    <name type="scientific">Staphylococcus pasteuri_A</name>
    <dbReference type="NCBI Taxonomy" id="3062664"/>
    <lineage>
        <taxon>Bacteria</taxon>
        <taxon>Bacillati</taxon>
        <taxon>Bacillota</taxon>
        <taxon>Bacilli</taxon>
        <taxon>Bacillales</taxon>
        <taxon>Staphylococcaceae</taxon>
        <taxon>Staphylococcus</taxon>
    </lineage>
</organism>
<dbReference type="InterPro" id="IPR022259">
    <property type="entry name" value="Acessory_Sec_prot_Asp3"/>
</dbReference>
<name>A0AAW7YPW5_9STAP</name>
<feature type="region of interest" description="Disordered" evidence="1">
    <location>
        <begin position="147"/>
        <end position="173"/>
    </location>
</feature>
<proteinExistence type="predicted"/>
<comment type="caution">
    <text evidence="2">The sequence shown here is derived from an EMBL/GenBank/DDBJ whole genome shotgun (WGS) entry which is preliminary data.</text>
</comment>
<gene>
    <name evidence="2" type="primary">asp3</name>
    <name evidence="2" type="ORF">Q4528_05060</name>
</gene>
<reference evidence="2" key="1">
    <citation type="submission" date="2023-07" db="EMBL/GenBank/DDBJ databases">
        <title>Genome content predicts the carbon catabolic preferences of heterotrophic bacteria.</title>
        <authorList>
            <person name="Gralka M."/>
        </authorList>
    </citation>
    <scope>NUCLEOTIDE SEQUENCE</scope>
    <source>
        <strain evidence="2">E2R20</strain>
    </source>
</reference>
<dbReference type="Proteomes" id="UP001170310">
    <property type="component" value="Unassembled WGS sequence"/>
</dbReference>
<dbReference type="NCBIfam" id="TIGR03711">
    <property type="entry name" value="acc_sec_asp3"/>
    <property type="match status" value="1"/>
</dbReference>
<dbReference type="GO" id="GO:0015031">
    <property type="term" value="P:protein transport"/>
    <property type="evidence" value="ECO:0007669"/>
    <property type="project" value="InterPro"/>
</dbReference>
<dbReference type="RefSeq" id="WP_046467236.1">
    <property type="nucleotide sequence ID" value="NZ_JAUOQO010000004.1"/>
</dbReference>
<dbReference type="EMBL" id="JAUOQO010000004">
    <property type="protein sequence ID" value="MDO6573524.1"/>
    <property type="molecule type" value="Genomic_DNA"/>
</dbReference>